<dbReference type="PANTHER" id="PTHR11630">
    <property type="entry name" value="DNA REPLICATION LICENSING FACTOR MCM FAMILY MEMBER"/>
    <property type="match status" value="1"/>
</dbReference>
<evidence type="ECO:0000256" key="1">
    <source>
        <dbReference type="ARBA" id="ARBA00004123"/>
    </source>
</evidence>
<dbReference type="Pfam" id="PF00493">
    <property type="entry name" value="MCM"/>
    <property type="match status" value="1"/>
</dbReference>
<dbReference type="Gene3D" id="2.20.28.10">
    <property type="match status" value="1"/>
</dbReference>
<evidence type="ECO:0000259" key="10">
    <source>
        <dbReference type="PROSITE" id="PS50051"/>
    </source>
</evidence>
<evidence type="ECO:0000256" key="7">
    <source>
        <dbReference type="ARBA" id="ARBA00042306"/>
    </source>
</evidence>
<evidence type="ECO:0000256" key="6">
    <source>
        <dbReference type="ARBA" id="ARBA00023242"/>
    </source>
</evidence>
<evidence type="ECO:0000256" key="3">
    <source>
        <dbReference type="ARBA" id="ARBA00022741"/>
    </source>
</evidence>
<sequence>MADGNKKKSKSWNPTYKKKFMNSHQKVPNRYEKKAKAPANNSNSEWNLYVTEKYSPDDVTIINKLRVIESYLSLFSEKLLIDSDKNKRFIIDVEDMLDQFDMNWEGFKIELENSPEFIIGIFGLAMENQIKKNNIRDNTNSEIPVDGIIHNITKKIIPRFTGLRNILSFQDLKTYNYGKFVTMMGIVVRTSDVKPYCTEIAFMCNKCQTIQVCMQEKGCYTTPNRCIGTECFSCSFKALLKSPLTQTIPWKTVRIQELNIYQSEGGRVPRTCECELMYDLTDTCIPGDVVLMSGVISLNNANEKKTTAGKDACAYVPYLSVNSVTCLKGKNVESGGSLTDSLHFKPEDLNAIKQIHSEDNLFRLVVASLAPNIYGHELIKAGIVLGLFGGNESSKEDTLQFSTRENSHVLIVGDPGLGKSQMLLASSAVSPRGVYVCGNSTTTSGLTVTISKEAGGDNTLEAGALVLADQGHCCIDEFDKMMHQHSALLEAMEQQTISMAKSGVVCTLPARTSIIAMANPSGGHYNRSKTVSENLRIKGSLLSRFDLVFIIQDKPDQTFDSKMSEHVMGRHTDNPKNVTINEYFSKSPPSISESLLSNNGKLSKNLQFKCNEIANHIPYKLLQKYISYARKFSQPKLPPEVCTLLQNFYLEMRSHRKLNFSTPITTRQLESLVRLTKARARIELRSTCTNSDAEEVIEIMKYSMQDTFSDEFGNIDLDRSIHGSGMSKRSQAKKFMAHLTKVAVVKGDNHFHIAEMKDVASKLKISIDSFSSLLETLNDQGFLLKKGFQLYQIQTL</sequence>
<dbReference type="InterPro" id="IPR031327">
    <property type="entry name" value="MCM"/>
</dbReference>
<dbReference type="Proteomes" id="UP000827092">
    <property type="component" value="Unassembled WGS sequence"/>
</dbReference>
<evidence type="ECO:0000256" key="4">
    <source>
        <dbReference type="ARBA" id="ARBA00022840"/>
    </source>
</evidence>
<dbReference type="SUPFAM" id="SSF50249">
    <property type="entry name" value="Nucleic acid-binding proteins"/>
    <property type="match status" value="1"/>
</dbReference>
<dbReference type="GO" id="GO:0042555">
    <property type="term" value="C:MCM complex"/>
    <property type="evidence" value="ECO:0007669"/>
    <property type="project" value="TreeGrafter"/>
</dbReference>
<keyword evidence="6" id="KW-0539">Nucleus</keyword>
<dbReference type="InterPro" id="IPR041562">
    <property type="entry name" value="MCM_lid"/>
</dbReference>
<dbReference type="InterPro" id="IPR001208">
    <property type="entry name" value="MCM_dom"/>
</dbReference>
<dbReference type="PANTHER" id="PTHR11630:SF47">
    <property type="entry name" value="DNA HELICASE MCM8"/>
    <property type="match status" value="1"/>
</dbReference>
<gene>
    <name evidence="11" type="ORF">JTE90_008383</name>
</gene>
<dbReference type="Gene3D" id="3.40.50.300">
    <property type="entry name" value="P-loop containing nucleotide triphosphate hydrolases"/>
    <property type="match status" value="1"/>
</dbReference>
<keyword evidence="4 8" id="KW-0067">ATP-binding</keyword>
<dbReference type="GO" id="GO:0006310">
    <property type="term" value="P:DNA recombination"/>
    <property type="evidence" value="ECO:0007669"/>
    <property type="project" value="UniProtKB-ARBA"/>
</dbReference>
<dbReference type="GO" id="GO:0017116">
    <property type="term" value="F:single-stranded DNA helicase activity"/>
    <property type="evidence" value="ECO:0007669"/>
    <property type="project" value="TreeGrafter"/>
</dbReference>
<dbReference type="PRINTS" id="PR01657">
    <property type="entry name" value="MCMFAMILY"/>
</dbReference>
<dbReference type="EMBL" id="JAFNEN010000167">
    <property type="protein sequence ID" value="KAG8191069.1"/>
    <property type="molecule type" value="Genomic_DNA"/>
</dbReference>
<comment type="caution">
    <text evidence="11">The sequence shown here is derived from an EMBL/GenBank/DDBJ whole genome shotgun (WGS) entry which is preliminary data.</text>
</comment>
<dbReference type="InterPro" id="IPR012340">
    <property type="entry name" value="NA-bd_OB-fold"/>
</dbReference>
<dbReference type="CDD" id="cd22247">
    <property type="entry name" value="MCM8_WHD"/>
    <property type="match status" value="1"/>
</dbReference>
<evidence type="ECO:0000256" key="9">
    <source>
        <dbReference type="SAM" id="MobiDB-lite"/>
    </source>
</evidence>
<dbReference type="Gene3D" id="2.40.50.140">
    <property type="entry name" value="Nucleic acid-binding proteins"/>
    <property type="match status" value="1"/>
</dbReference>
<evidence type="ECO:0000256" key="8">
    <source>
        <dbReference type="RuleBase" id="RU004070"/>
    </source>
</evidence>
<dbReference type="Pfam" id="PF17855">
    <property type="entry name" value="MCM_lid"/>
    <property type="match status" value="1"/>
</dbReference>
<evidence type="ECO:0000313" key="12">
    <source>
        <dbReference type="Proteomes" id="UP000827092"/>
    </source>
</evidence>
<dbReference type="SMART" id="SM00350">
    <property type="entry name" value="MCM"/>
    <property type="match status" value="1"/>
</dbReference>
<keyword evidence="3 8" id="KW-0547">Nucleotide-binding</keyword>
<evidence type="ECO:0000313" key="11">
    <source>
        <dbReference type="EMBL" id="KAG8191069.1"/>
    </source>
</evidence>
<evidence type="ECO:0000256" key="5">
    <source>
        <dbReference type="ARBA" id="ARBA00023125"/>
    </source>
</evidence>
<dbReference type="GO" id="GO:0005524">
    <property type="term" value="F:ATP binding"/>
    <property type="evidence" value="ECO:0007669"/>
    <property type="project" value="UniProtKB-KW"/>
</dbReference>
<reference evidence="11 12" key="1">
    <citation type="journal article" date="2022" name="Nat. Ecol. Evol.">
        <title>A masculinizing supergene underlies an exaggerated male reproductive morph in a spider.</title>
        <authorList>
            <person name="Hendrickx F."/>
            <person name="De Corte Z."/>
            <person name="Sonet G."/>
            <person name="Van Belleghem S.M."/>
            <person name="Kostlbacher S."/>
            <person name="Vangestel C."/>
        </authorList>
    </citation>
    <scope>NUCLEOTIDE SEQUENCE [LARGE SCALE GENOMIC DNA]</scope>
    <source>
        <strain evidence="11">W744_W776</strain>
    </source>
</reference>
<dbReference type="InterPro" id="IPR033762">
    <property type="entry name" value="MCM_OB"/>
</dbReference>
<comment type="subcellular location">
    <subcellularLocation>
        <location evidence="1">Nucleus</location>
    </subcellularLocation>
</comment>
<dbReference type="GO" id="GO:0005634">
    <property type="term" value="C:nucleus"/>
    <property type="evidence" value="ECO:0007669"/>
    <property type="project" value="UniProtKB-SubCell"/>
</dbReference>
<dbReference type="SUPFAM" id="SSF52540">
    <property type="entry name" value="P-loop containing nucleoside triphosphate hydrolases"/>
    <property type="match status" value="1"/>
</dbReference>
<name>A0AAV6V372_9ARAC</name>
<protein>
    <recommendedName>
        <fullName evidence="7">Minichromosome maintenance 8</fullName>
    </recommendedName>
</protein>
<organism evidence="11 12">
    <name type="scientific">Oedothorax gibbosus</name>
    <dbReference type="NCBI Taxonomy" id="931172"/>
    <lineage>
        <taxon>Eukaryota</taxon>
        <taxon>Metazoa</taxon>
        <taxon>Ecdysozoa</taxon>
        <taxon>Arthropoda</taxon>
        <taxon>Chelicerata</taxon>
        <taxon>Arachnida</taxon>
        <taxon>Araneae</taxon>
        <taxon>Araneomorphae</taxon>
        <taxon>Entelegynae</taxon>
        <taxon>Araneoidea</taxon>
        <taxon>Linyphiidae</taxon>
        <taxon>Erigoninae</taxon>
        <taxon>Oedothorax</taxon>
    </lineage>
</organism>
<dbReference type="Pfam" id="PF17207">
    <property type="entry name" value="MCM_OB"/>
    <property type="match status" value="1"/>
</dbReference>
<keyword evidence="12" id="KW-1185">Reference proteome</keyword>
<dbReference type="SMART" id="SM00382">
    <property type="entry name" value="AAA"/>
    <property type="match status" value="1"/>
</dbReference>
<dbReference type="PROSITE" id="PS50051">
    <property type="entry name" value="MCM_2"/>
    <property type="match status" value="1"/>
</dbReference>
<feature type="region of interest" description="Disordered" evidence="9">
    <location>
        <begin position="1"/>
        <end position="38"/>
    </location>
</feature>
<dbReference type="InterPro" id="IPR003593">
    <property type="entry name" value="AAA+_ATPase"/>
</dbReference>
<comment type="similarity">
    <text evidence="2 8">Belongs to the MCM family.</text>
</comment>
<accession>A0AAV6V372</accession>
<evidence type="ECO:0000256" key="2">
    <source>
        <dbReference type="ARBA" id="ARBA00008010"/>
    </source>
</evidence>
<dbReference type="AlphaFoldDB" id="A0AAV6V372"/>
<proteinExistence type="inferred from homology"/>
<dbReference type="InterPro" id="IPR056875">
    <property type="entry name" value="MCM8/REC_WHD"/>
</dbReference>
<keyword evidence="5 8" id="KW-0238">DNA-binding</keyword>
<dbReference type="Pfam" id="PF25051">
    <property type="entry name" value="WHD_MCM8"/>
    <property type="match status" value="1"/>
</dbReference>
<feature type="domain" description="MCM C-terminal AAA(+) ATPase" evidence="10">
    <location>
        <begin position="361"/>
        <end position="567"/>
    </location>
</feature>
<dbReference type="GO" id="GO:0003697">
    <property type="term" value="F:single-stranded DNA binding"/>
    <property type="evidence" value="ECO:0007669"/>
    <property type="project" value="TreeGrafter"/>
</dbReference>
<dbReference type="InterPro" id="IPR027417">
    <property type="entry name" value="P-loop_NTPase"/>
</dbReference>